<dbReference type="EMBL" id="RWGY01000002">
    <property type="protein sequence ID" value="TVU48943.1"/>
    <property type="molecule type" value="Genomic_DNA"/>
</dbReference>
<dbReference type="PANTHER" id="PTHR35828:SF22">
    <property type="entry name" value="OS10G0103633 PROTEIN"/>
    <property type="match status" value="1"/>
</dbReference>
<name>A0A5J9WLH9_9POAL</name>
<feature type="domain" description="DUF7595" evidence="1">
    <location>
        <begin position="120"/>
        <end position="434"/>
    </location>
</feature>
<dbReference type="Proteomes" id="UP000324897">
    <property type="component" value="Chromosome 6"/>
</dbReference>
<evidence type="ECO:0000313" key="3">
    <source>
        <dbReference type="Proteomes" id="UP000324897"/>
    </source>
</evidence>
<dbReference type="Gramene" id="TVU48943">
    <property type="protein sequence ID" value="TVU48943"/>
    <property type="gene ID" value="EJB05_00229"/>
</dbReference>
<dbReference type="AlphaFoldDB" id="A0A5J9WLH9"/>
<dbReference type="Pfam" id="PF24523">
    <property type="entry name" value="DUF7595"/>
    <property type="match status" value="1"/>
</dbReference>
<accession>A0A5J9WLH9</accession>
<dbReference type="InterPro" id="IPR056016">
    <property type="entry name" value="DUF7595"/>
</dbReference>
<evidence type="ECO:0000259" key="1">
    <source>
        <dbReference type="Pfam" id="PF24523"/>
    </source>
</evidence>
<sequence length="434" mass="47453">MPPRKRSRHEFVAALPAEEATRGCPLPADLLLEIVARSDAATLIRCAATCKPLRRDIRRPAFIRRACHDGPGTAVPPRLLGFLRLDLDCVPMPPPSFSLAYPAAASLSETYLAPFVSRSAGADAGRLAGYQTLMSRDGLVLLSRTCWVYKTHEVTMCVYDAMTGKGTFFPGPPDTGTRHGYDSYFFHDKFVLLTAADGVGCPFLILSADFPELRTGSCSIIVRTFTPSDSGCGAWSSATIASHSPPADWVPIGNAAVVYGGFVHWIMYGVYSNDSYIFSYNVLTSASGSIELPAEVPAECRAYRKLHLTSSPANGRRLALLVVDKFEVSVWLHSDDGAWALHAVIDAKRIVHSVALVENYPSPITVDIVGSGERGGVVILLLRPMYSWSGFEEVDKGFIVLDLERKEMHVVSKKKHAFLYEIDMASRLSAMKNF</sequence>
<comment type="caution">
    <text evidence="2">The sequence shown here is derived from an EMBL/GenBank/DDBJ whole genome shotgun (WGS) entry which is preliminary data.</text>
</comment>
<gene>
    <name evidence="2" type="ORF">EJB05_00229</name>
</gene>
<dbReference type="InterPro" id="IPR036047">
    <property type="entry name" value="F-box-like_dom_sf"/>
</dbReference>
<organism evidence="2 3">
    <name type="scientific">Eragrostis curvula</name>
    <name type="common">weeping love grass</name>
    <dbReference type="NCBI Taxonomy" id="38414"/>
    <lineage>
        <taxon>Eukaryota</taxon>
        <taxon>Viridiplantae</taxon>
        <taxon>Streptophyta</taxon>
        <taxon>Embryophyta</taxon>
        <taxon>Tracheophyta</taxon>
        <taxon>Spermatophyta</taxon>
        <taxon>Magnoliopsida</taxon>
        <taxon>Liliopsida</taxon>
        <taxon>Poales</taxon>
        <taxon>Poaceae</taxon>
        <taxon>PACMAD clade</taxon>
        <taxon>Chloridoideae</taxon>
        <taxon>Eragrostideae</taxon>
        <taxon>Eragrostidinae</taxon>
        <taxon>Eragrostis</taxon>
    </lineage>
</organism>
<keyword evidence="3" id="KW-1185">Reference proteome</keyword>
<proteinExistence type="predicted"/>
<evidence type="ECO:0000313" key="2">
    <source>
        <dbReference type="EMBL" id="TVU48943.1"/>
    </source>
</evidence>
<dbReference type="SUPFAM" id="SSF81383">
    <property type="entry name" value="F-box domain"/>
    <property type="match status" value="1"/>
</dbReference>
<protein>
    <recommendedName>
        <fullName evidence="1">DUF7595 domain-containing protein</fullName>
    </recommendedName>
</protein>
<feature type="non-terminal residue" evidence="2">
    <location>
        <position position="1"/>
    </location>
</feature>
<dbReference type="PANTHER" id="PTHR35828">
    <property type="entry name" value="OS08G0203800 PROTEIN-RELATED"/>
    <property type="match status" value="1"/>
</dbReference>
<reference evidence="2 3" key="1">
    <citation type="journal article" date="2019" name="Sci. Rep.">
        <title>A high-quality genome of Eragrostis curvula grass provides insights into Poaceae evolution and supports new strategies to enhance forage quality.</title>
        <authorList>
            <person name="Carballo J."/>
            <person name="Santos B.A.C.M."/>
            <person name="Zappacosta D."/>
            <person name="Garbus I."/>
            <person name="Selva J.P."/>
            <person name="Gallo C.A."/>
            <person name="Diaz A."/>
            <person name="Albertini E."/>
            <person name="Caccamo M."/>
            <person name="Echenique V."/>
        </authorList>
    </citation>
    <scope>NUCLEOTIDE SEQUENCE [LARGE SCALE GENOMIC DNA]</scope>
    <source>
        <strain evidence="3">cv. Victoria</strain>
        <tissue evidence="2">Leaf</tissue>
    </source>
</reference>